<keyword evidence="15" id="KW-1185">Reference proteome</keyword>
<dbReference type="SUPFAM" id="SSF46785">
    <property type="entry name" value="Winged helix' DNA-binding domain"/>
    <property type="match status" value="1"/>
</dbReference>
<organism evidence="14 15">
    <name type="scientific">Psilocybe cf. subviscida</name>
    <dbReference type="NCBI Taxonomy" id="2480587"/>
    <lineage>
        <taxon>Eukaryota</taxon>
        <taxon>Fungi</taxon>
        <taxon>Dikarya</taxon>
        <taxon>Basidiomycota</taxon>
        <taxon>Agaricomycotina</taxon>
        <taxon>Agaricomycetes</taxon>
        <taxon>Agaricomycetidae</taxon>
        <taxon>Agaricales</taxon>
        <taxon>Agaricineae</taxon>
        <taxon>Strophariaceae</taxon>
        <taxon>Psilocybe</taxon>
    </lineage>
</organism>
<comment type="subcellular location">
    <subcellularLocation>
        <location evidence="1 9">Nucleus</location>
    </subcellularLocation>
</comment>
<evidence type="ECO:0000256" key="2">
    <source>
        <dbReference type="ARBA" id="ARBA00006835"/>
    </source>
</evidence>
<evidence type="ECO:0000259" key="12">
    <source>
        <dbReference type="Pfam" id="PF08221"/>
    </source>
</evidence>
<dbReference type="Pfam" id="PF22536">
    <property type="entry name" value="WHD_POLR3C"/>
    <property type="match status" value="1"/>
</dbReference>
<dbReference type="AlphaFoldDB" id="A0A8H5FB66"/>
<dbReference type="GO" id="GO:0006351">
    <property type="term" value="P:DNA-templated transcription"/>
    <property type="evidence" value="ECO:0007669"/>
    <property type="project" value="InterPro"/>
</dbReference>
<dbReference type="Proteomes" id="UP000567179">
    <property type="component" value="Unassembled WGS sequence"/>
</dbReference>
<reference evidence="14 15" key="1">
    <citation type="journal article" date="2020" name="ISME J.">
        <title>Uncovering the hidden diversity of litter-decomposition mechanisms in mushroom-forming fungi.</title>
        <authorList>
            <person name="Floudas D."/>
            <person name="Bentzer J."/>
            <person name="Ahren D."/>
            <person name="Johansson T."/>
            <person name="Persson P."/>
            <person name="Tunlid A."/>
        </authorList>
    </citation>
    <scope>NUCLEOTIDE SEQUENCE [LARGE SCALE GENOMIC DNA]</scope>
    <source>
        <strain evidence="14 15">CBS 101986</strain>
    </source>
</reference>
<comment type="function">
    <text evidence="8 9">DNA-dependent RNA polymerase catalyzes the transcription of DNA into RNA using the four ribonucleoside triphosphates as substrates. Specific core component of RNA polymerase III which synthesizes small RNAs, such as 5S rRNA and tRNAs.</text>
</comment>
<dbReference type="GO" id="GO:0005666">
    <property type="term" value="C:RNA polymerase III complex"/>
    <property type="evidence" value="ECO:0007669"/>
    <property type="project" value="UniProtKB-UniRule"/>
</dbReference>
<evidence type="ECO:0000259" key="13">
    <source>
        <dbReference type="Pfam" id="PF22536"/>
    </source>
</evidence>
<dbReference type="GO" id="GO:0003697">
    <property type="term" value="F:single-stranded DNA binding"/>
    <property type="evidence" value="ECO:0007669"/>
    <property type="project" value="UniProtKB-UniRule"/>
</dbReference>
<dbReference type="PANTHER" id="PTHR12949">
    <property type="entry name" value="RNA POLYMERASE III DNA DIRECTED -RELATED"/>
    <property type="match status" value="1"/>
</dbReference>
<evidence type="ECO:0000259" key="11">
    <source>
        <dbReference type="Pfam" id="PF05645"/>
    </source>
</evidence>
<dbReference type="EMBL" id="JAACJJ010000001">
    <property type="protein sequence ID" value="KAF5330446.1"/>
    <property type="molecule type" value="Genomic_DNA"/>
</dbReference>
<protein>
    <recommendedName>
        <fullName evidence="4 9">DNA-directed RNA polymerase III subunit RPC3</fullName>
        <shortName evidence="9">RNA polymerase III subunit C3</shortName>
    </recommendedName>
</protein>
<comment type="similarity">
    <text evidence="2 9">Belongs to the RNA polymerase beta chain family.</text>
</comment>
<evidence type="ECO:0000256" key="9">
    <source>
        <dbReference type="RuleBase" id="RU367076"/>
    </source>
</evidence>
<evidence type="ECO:0000256" key="10">
    <source>
        <dbReference type="SAM" id="Coils"/>
    </source>
</evidence>
<dbReference type="InterPro" id="IPR013197">
    <property type="entry name" value="RNA_pol_III_RPC82-rel_HTH"/>
</dbReference>
<dbReference type="InterPro" id="IPR036388">
    <property type="entry name" value="WH-like_DNA-bd_sf"/>
</dbReference>
<evidence type="ECO:0000313" key="14">
    <source>
        <dbReference type="EMBL" id="KAF5330446.1"/>
    </source>
</evidence>
<sequence length="540" mass="61137">MADRHTQHLCVEIIHSQFGPLTAKLSSVLLARGRLSLGQIIRFSELKPRTARACILILIQHNILWHTKGSDDVEMFEVNIDECLMRIRFGRFVWLAEELFGKMAGDIVQVILDHGKLRPPDILSLLAIYDAKRISQYNTVLLKMVSASYLKPSTVLSHISPRDKNIQYEAEEKSKIVGFPTAKQLREAKEVARARLKREEEEAEQVGLKRKAKEQLGPRSNKRKIVEEDEVNESAYFKVNYERFGIHIRNAVIESAAKEKFNDGAAVVIRAALKATESSQLSLSDPRSSPTSIANIVMQIPEDAKLSAGLVYATKKVNNLTCVKDYLGMLSSADNPTTEGRAEAFVSYSTSKIQIEFEVVAKRLRRTIVESVARDKHGVEGFRILRLLSTSGKMDEKQISKHVMMAAKDVRPLLVALSADSLISTQEVPKSADRNPTRTFYLWYVDFQKAYSVILGNIYKTLYNIMARRRAESEATDVAAVLEKRQRSDVSQDEGLLTRLERELLKDWETKQEKLSVLEMRVEEIVFLLKDLAPLCISDD</sequence>
<gene>
    <name evidence="14" type="ORF">D9619_005428</name>
</gene>
<dbReference type="Gene3D" id="1.10.10.10">
    <property type="entry name" value="Winged helix-like DNA-binding domain superfamily/Winged helix DNA-binding domain"/>
    <property type="match status" value="4"/>
</dbReference>
<feature type="domain" description="RNA polymerase III Rpc82 C -terminal" evidence="11">
    <location>
        <begin position="141"/>
        <end position="317"/>
    </location>
</feature>
<evidence type="ECO:0000256" key="1">
    <source>
        <dbReference type="ARBA" id="ARBA00004123"/>
    </source>
</evidence>
<feature type="domain" description="DNA-directed RNA polymerase III subunit RPC3 winged-helix" evidence="13">
    <location>
        <begin position="369"/>
        <end position="445"/>
    </location>
</feature>
<evidence type="ECO:0000256" key="5">
    <source>
        <dbReference type="ARBA" id="ARBA00022478"/>
    </source>
</evidence>
<keyword evidence="10" id="KW-0175">Coiled coil</keyword>
<evidence type="ECO:0000256" key="7">
    <source>
        <dbReference type="ARBA" id="ARBA00023242"/>
    </source>
</evidence>
<dbReference type="InterPro" id="IPR036390">
    <property type="entry name" value="WH_DNA-bd_sf"/>
</dbReference>
<accession>A0A8H5FB66</accession>
<dbReference type="OrthoDB" id="272392at2759"/>
<evidence type="ECO:0000256" key="6">
    <source>
        <dbReference type="ARBA" id="ARBA00023163"/>
    </source>
</evidence>
<keyword evidence="7 9" id="KW-0539">Nucleus</keyword>
<evidence type="ECO:0000256" key="4">
    <source>
        <dbReference type="ARBA" id="ARBA00016689"/>
    </source>
</evidence>
<evidence type="ECO:0000256" key="3">
    <source>
        <dbReference type="ARBA" id="ARBA00011206"/>
    </source>
</evidence>
<dbReference type="InterPro" id="IPR008806">
    <property type="entry name" value="RNA_pol_III_Rpc82_C"/>
</dbReference>
<dbReference type="Gene3D" id="6.10.140.1450">
    <property type="match status" value="1"/>
</dbReference>
<dbReference type="Pfam" id="PF08221">
    <property type="entry name" value="HTH_9"/>
    <property type="match status" value="1"/>
</dbReference>
<dbReference type="PANTHER" id="PTHR12949:SF0">
    <property type="entry name" value="DNA-DIRECTED RNA POLYMERASE III SUBUNIT RPC3"/>
    <property type="match status" value="1"/>
</dbReference>
<feature type="domain" description="RNA polymerase III subunit RPC82-related helix-turn-helix" evidence="12">
    <location>
        <begin position="8"/>
        <end position="63"/>
    </location>
</feature>
<keyword evidence="5 9" id="KW-0240">DNA-directed RNA polymerase</keyword>
<proteinExistence type="inferred from homology"/>
<feature type="coiled-coil region" evidence="10">
    <location>
        <begin position="182"/>
        <end position="216"/>
    </location>
</feature>
<dbReference type="InterPro" id="IPR039748">
    <property type="entry name" value="RPC3"/>
</dbReference>
<name>A0A8H5FB66_9AGAR</name>
<dbReference type="InterPro" id="IPR055207">
    <property type="entry name" value="POLR3C_WHD"/>
</dbReference>
<comment type="caution">
    <text evidence="14">The sequence shown here is derived from an EMBL/GenBank/DDBJ whole genome shotgun (WGS) entry which is preliminary data.</text>
</comment>
<dbReference type="Pfam" id="PF05645">
    <property type="entry name" value="RNA_pol_Rpc82"/>
    <property type="match status" value="1"/>
</dbReference>
<comment type="subunit">
    <text evidence="3 9">Component of the RNA polymerase III (Pol III) complex consisting of 17 subunits.</text>
</comment>
<keyword evidence="6 9" id="KW-0804">Transcription</keyword>
<evidence type="ECO:0000256" key="8">
    <source>
        <dbReference type="ARBA" id="ARBA00025127"/>
    </source>
</evidence>
<evidence type="ECO:0000313" key="15">
    <source>
        <dbReference type="Proteomes" id="UP000567179"/>
    </source>
</evidence>